<sequence>MNAPIGVGIIGLSTAGGWAAEAHVPALAALDGYELRALAASSAETAKRAGEHFGVAHGTVDELVKRDDVDLVAVTVKVPHHRELALAALAAGKAVLCEWPLGNGLAEAEEMAAAAEGARAFVGLQARSTPQVRYLRDLIADGYVGEVLSTSMIASGRRWGGTFEPRGEYLLDRANGATMLSIPFGHTIDALAMVLGEFAELNSTIAVRRPEVHEVGTGRAVPMTAEDQIAVTGVLDGGAVASVHYRGGLSRGTDFHWEINGTEGDIIVSGGNGHLQFGQVNLRGARGAGELAELAVPASYQLVPQVEPTKMAYTVAHAYAQIRDDIVNGTSEVPDFAHAVHRHRLLERIRQAAG</sequence>
<dbReference type="EMBL" id="BAAAUX010000010">
    <property type="protein sequence ID" value="GAA2783818.1"/>
    <property type="molecule type" value="Genomic_DNA"/>
</dbReference>
<feature type="domain" description="Gfo/Idh/MocA-like oxidoreductase N-terminal" evidence="2">
    <location>
        <begin position="6"/>
        <end position="120"/>
    </location>
</feature>
<dbReference type="RefSeq" id="WP_344678966.1">
    <property type="nucleotide sequence ID" value="NZ_BAAAUX010000010.1"/>
</dbReference>
<dbReference type="PANTHER" id="PTHR43818:SF11">
    <property type="entry name" value="BCDNA.GH03377"/>
    <property type="match status" value="1"/>
</dbReference>
<dbReference type="InterPro" id="IPR055080">
    <property type="entry name" value="Gal80p-like_C"/>
</dbReference>
<dbReference type="Pfam" id="PF01408">
    <property type="entry name" value="GFO_IDH_MocA"/>
    <property type="match status" value="1"/>
</dbReference>
<evidence type="ECO:0000259" key="2">
    <source>
        <dbReference type="Pfam" id="PF01408"/>
    </source>
</evidence>
<dbReference type="SUPFAM" id="SSF55347">
    <property type="entry name" value="Glyceraldehyde-3-phosphate dehydrogenase-like, C-terminal domain"/>
    <property type="match status" value="1"/>
</dbReference>
<organism evidence="4 5">
    <name type="scientific">Saccharopolyspora taberi</name>
    <dbReference type="NCBI Taxonomy" id="60895"/>
    <lineage>
        <taxon>Bacteria</taxon>
        <taxon>Bacillati</taxon>
        <taxon>Actinomycetota</taxon>
        <taxon>Actinomycetes</taxon>
        <taxon>Pseudonocardiales</taxon>
        <taxon>Pseudonocardiaceae</taxon>
        <taxon>Saccharopolyspora</taxon>
    </lineage>
</organism>
<dbReference type="Gene3D" id="3.40.50.720">
    <property type="entry name" value="NAD(P)-binding Rossmann-like Domain"/>
    <property type="match status" value="1"/>
</dbReference>
<comment type="caution">
    <text evidence="4">The sequence shown here is derived from an EMBL/GenBank/DDBJ whole genome shotgun (WGS) entry which is preliminary data.</text>
</comment>
<dbReference type="PANTHER" id="PTHR43818">
    <property type="entry name" value="BCDNA.GH03377"/>
    <property type="match status" value="1"/>
</dbReference>
<dbReference type="Proteomes" id="UP001500979">
    <property type="component" value="Unassembled WGS sequence"/>
</dbReference>
<gene>
    <name evidence="4" type="ORF">GCM10010470_17300</name>
</gene>
<feature type="domain" description="Gal80p-like C-terminal" evidence="3">
    <location>
        <begin position="130"/>
        <end position="270"/>
    </location>
</feature>
<accession>A0ABN3V8P4</accession>
<name>A0ABN3V8P4_9PSEU</name>
<evidence type="ECO:0000259" key="3">
    <source>
        <dbReference type="Pfam" id="PF22685"/>
    </source>
</evidence>
<dbReference type="SUPFAM" id="SSF51735">
    <property type="entry name" value="NAD(P)-binding Rossmann-fold domains"/>
    <property type="match status" value="1"/>
</dbReference>
<dbReference type="InterPro" id="IPR036291">
    <property type="entry name" value="NAD(P)-bd_dom_sf"/>
</dbReference>
<keyword evidence="5" id="KW-1185">Reference proteome</keyword>
<dbReference type="InterPro" id="IPR000683">
    <property type="entry name" value="Gfo/Idh/MocA-like_OxRdtase_N"/>
</dbReference>
<evidence type="ECO:0000313" key="5">
    <source>
        <dbReference type="Proteomes" id="UP001500979"/>
    </source>
</evidence>
<evidence type="ECO:0000313" key="4">
    <source>
        <dbReference type="EMBL" id="GAA2783818.1"/>
    </source>
</evidence>
<evidence type="ECO:0000256" key="1">
    <source>
        <dbReference type="ARBA" id="ARBA00023002"/>
    </source>
</evidence>
<dbReference type="Gene3D" id="3.30.360.10">
    <property type="entry name" value="Dihydrodipicolinate Reductase, domain 2"/>
    <property type="match status" value="1"/>
</dbReference>
<protein>
    <submittedName>
        <fullName evidence="4">Gfo/Idh/MocA family oxidoreductase</fullName>
    </submittedName>
</protein>
<proteinExistence type="predicted"/>
<dbReference type="Pfam" id="PF22685">
    <property type="entry name" value="Gal80p_C-like"/>
    <property type="match status" value="1"/>
</dbReference>
<keyword evidence="1" id="KW-0560">Oxidoreductase</keyword>
<reference evidence="4 5" key="1">
    <citation type="journal article" date="2019" name="Int. J. Syst. Evol. Microbiol.">
        <title>The Global Catalogue of Microorganisms (GCM) 10K type strain sequencing project: providing services to taxonomists for standard genome sequencing and annotation.</title>
        <authorList>
            <consortium name="The Broad Institute Genomics Platform"/>
            <consortium name="The Broad Institute Genome Sequencing Center for Infectious Disease"/>
            <person name="Wu L."/>
            <person name="Ma J."/>
        </authorList>
    </citation>
    <scope>NUCLEOTIDE SEQUENCE [LARGE SCALE GENOMIC DNA]</scope>
    <source>
        <strain evidence="4 5">JCM 9383</strain>
    </source>
</reference>
<dbReference type="InterPro" id="IPR050463">
    <property type="entry name" value="Gfo/Idh/MocA_oxidrdct_glycsds"/>
</dbReference>